<evidence type="ECO:0000313" key="3">
    <source>
        <dbReference type="Proteomes" id="UP000199515"/>
    </source>
</evidence>
<organism evidence="2 3">
    <name type="scientific">Amycolatopsis xylanica</name>
    <dbReference type="NCBI Taxonomy" id="589385"/>
    <lineage>
        <taxon>Bacteria</taxon>
        <taxon>Bacillati</taxon>
        <taxon>Actinomycetota</taxon>
        <taxon>Actinomycetes</taxon>
        <taxon>Pseudonocardiales</taxon>
        <taxon>Pseudonocardiaceae</taxon>
        <taxon>Amycolatopsis</taxon>
    </lineage>
</organism>
<gene>
    <name evidence="2" type="ORF">SAMN05421504_102689</name>
</gene>
<accession>A0A1H2ZVD5</accession>
<reference evidence="2 3" key="1">
    <citation type="submission" date="2016-10" db="EMBL/GenBank/DDBJ databases">
        <authorList>
            <person name="de Groot N.N."/>
        </authorList>
    </citation>
    <scope>NUCLEOTIDE SEQUENCE [LARGE SCALE GENOMIC DNA]</scope>
    <source>
        <strain evidence="2 3">CPCC 202699</strain>
    </source>
</reference>
<keyword evidence="1" id="KW-0812">Transmembrane</keyword>
<evidence type="ECO:0000256" key="1">
    <source>
        <dbReference type="SAM" id="Phobius"/>
    </source>
</evidence>
<dbReference type="RefSeq" id="WP_091288543.1">
    <property type="nucleotide sequence ID" value="NZ_FNON01000002.1"/>
</dbReference>
<keyword evidence="1" id="KW-1133">Transmembrane helix</keyword>
<sequence length="212" mass="22923">MDRDLKALLDTAVRVEPWLRIDAAAVLAEGSALRSRGRRLLTMGGAALSVIAVAVSAVLVATRAPEQVVAQSPRERQLSEAFRLADHLPSGVAASGQDRFVRSDNAYELHAKLTDQLGTAILDIGVTLPTPWTASCEQYHRAYRCETILLPDGSHLVAYQSDDEFLVVRRVGDHIVSVRLSTRAVDGVVTRPRPPLSIDRLIGIASSPALSQ</sequence>
<dbReference type="STRING" id="589385.SAMN05421504_102689"/>
<feature type="transmembrane region" description="Helical" evidence="1">
    <location>
        <begin position="40"/>
        <end position="61"/>
    </location>
</feature>
<proteinExistence type="predicted"/>
<keyword evidence="3" id="KW-1185">Reference proteome</keyword>
<evidence type="ECO:0000313" key="2">
    <source>
        <dbReference type="EMBL" id="SDX21560.1"/>
    </source>
</evidence>
<dbReference type="OrthoDB" id="3686068at2"/>
<keyword evidence="1" id="KW-0472">Membrane</keyword>
<dbReference type="Proteomes" id="UP000199515">
    <property type="component" value="Unassembled WGS sequence"/>
</dbReference>
<name>A0A1H2ZVD5_9PSEU</name>
<dbReference type="AlphaFoldDB" id="A0A1H2ZVD5"/>
<protein>
    <submittedName>
        <fullName evidence="2">Uncharacterized protein</fullName>
    </submittedName>
</protein>
<dbReference type="EMBL" id="FNON01000002">
    <property type="protein sequence ID" value="SDX21560.1"/>
    <property type="molecule type" value="Genomic_DNA"/>
</dbReference>